<accession>F2KN93</accession>
<gene>
    <name evidence="2" type="ordered locus">Arcve_0153</name>
</gene>
<dbReference type="HOGENOM" id="CLU_3093915_0_0_2"/>
<name>F2KN93_ARCVS</name>
<keyword evidence="1" id="KW-0812">Transmembrane</keyword>
<reference evidence="2 3" key="1">
    <citation type="submission" date="2011-03" db="EMBL/GenBank/DDBJ databases">
        <title>The complete genome of Archaeoglobus veneficus SNP6.</title>
        <authorList>
            <consortium name="US DOE Joint Genome Institute (JGI-PGF)"/>
            <person name="Lucas S."/>
            <person name="Copeland A."/>
            <person name="Lapidus A."/>
            <person name="Bruce D."/>
            <person name="Goodwin L."/>
            <person name="Pitluck S."/>
            <person name="Kyrpides N."/>
            <person name="Mavromatis K."/>
            <person name="Pagani I."/>
            <person name="Ivanova N."/>
            <person name="Mikhailova N."/>
            <person name="Lu M."/>
            <person name="Detter J.C."/>
            <person name="Tapia R."/>
            <person name="Han C."/>
            <person name="Land M."/>
            <person name="Hauser L."/>
            <person name="Markowitz V."/>
            <person name="Cheng J.-F."/>
            <person name="Hugenholtz P."/>
            <person name="Woyke T."/>
            <person name="Wu D."/>
            <person name="Spring S."/>
            <person name="Brambilla E."/>
            <person name="Klenk H.-P."/>
            <person name="Eisen J.A."/>
        </authorList>
    </citation>
    <scope>NUCLEOTIDE SEQUENCE [LARGE SCALE GENOMIC DNA]</scope>
    <source>
        <strain>SNP6</strain>
    </source>
</reference>
<dbReference type="KEGG" id="ave:Arcve_0153"/>
<keyword evidence="1" id="KW-0472">Membrane</keyword>
<dbReference type="EMBL" id="CP002588">
    <property type="protein sequence ID" value="AEA46194.1"/>
    <property type="molecule type" value="Genomic_DNA"/>
</dbReference>
<organism evidence="2 3">
    <name type="scientific">Archaeoglobus veneficus (strain DSM 11195 / SNP6)</name>
    <dbReference type="NCBI Taxonomy" id="693661"/>
    <lineage>
        <taxon>Archaea</taxon>
        <taxon>Methanobacteriati</taxon>
        <taxon>Methanobacteriota</taxon>
        <taxon>Archaeoglobi</taxon>
        <taxon>Archaeoglobales</taxon>
        <taxon>Archaeoglobaceae</taxon>
        <taxon>Archaeoglobus</taxon>
    </lineage>
</organism>
<protein>
    <submittedName>
        <fullName evidence="2">Uncharacterized protein</fullName>
    </submittedName>
</protein>
<evidence type="ECO:0000256" key="1">
    <source>
        <dbReference type="SAM" id="Phobius"/>
    </source>
</evidence>
<evidence type="ECO:0000313" key="2">
    <source>
        <dbReference type="EMBL" id="AEA46194.1"/>
    </source>
</evidence>
<keyword evidence="3" id="KW-1185">Reference proteome</keyword>
<keyword evidence="1" id="KW-1133">Transmembrane helix</keyword>
<dbReference type="Proteomes" id="UP000008136">
    <property type="component" value="Chromosome"/>
</dbReference>
<sequence>MVFVVFGLWIVRIASKDKDKEFLPFLPAGLIILFIGLFLLFWFLYAFISNL</sequence>
<dbReference type="AlphaFoldDB" id="F2KN93"/>
<evidence type="ECO:0000313" key="3">
    <source>
        <dbReference type="Proteomes" id="UP000008136"/>
    </source>
</evidence>
<feature type="transmembrane region" description="Helical" evidence="1">
    <location>
        <begin position="25"/>
        <end position="48"/>
    </location>
</feature>
<proteinExistence type="predicted"/>